<gene>
    <name evidence="2" type="ORF">FA15DRAFT_684096</name>
</gene>
<dbReference type="Proteomes" id="UP000307440">
    <property type="component" value="Unassembled WGS sequence"/>
</dbReference>
<protein>
    <submittedName>
        <fullName evidence="2">Uncharacterized protein</fullName>
    </submittedName>
</protein>
<reference evidence="2 3" key="1">
    <citation type="journal article" date="2019" name="Nat. Ecol. Evol.">
        <title>Megaphylogeny resolves global patterns of mushroom evolution.</title>
        <authorList>
            <person name="Varga T."/>
            <person name="Krizsan K."/>
            <person name="Foldi C."/>
            <person name="Dima B."/>
            <person name="Sanchez-Garcia M."/>
            <person name="Sanchez-Ramirez S."/>
            <person name="Szollosi G.J."/>
            <person name="Szarkandi J.G."/>
            <person name="Papp V."/>
            <person name="Albert L."/>
            <person name="Andreopoulos W."/>
            <person name="Angelini C."/>
            <person name="Antonin V."/>
            <person name="Barry K.W."/>
            <person name="Bougher N.L."/>
            <person name="Buchanan P."/>
            <person name="Buyck B."/>
            <person name="Bense V."/>
            <person name="Catcheside P."/>
            <person name="Chovatia M."/>
            <person name="Cooper J."/>
            <person name="Damon W."/>
            <person name="Desjardin D."/>
            <person name="Finy P."/>
            <person name="Geml J."/>
            <person name="Haridas S."/>
            <person name="Hughes K."/>
            <person name="Justo A."/>
            <person name="Karasinski D."/>
            <person name="Kautmanova I."/>
            <person name="Kiss B."/>
            <person name="Kocsube S."/>
            <person name="Kotiranta H."/>
            <person name="LaButti K.M."/>
            <person name="Lechner B.E."/>
            <person name="Liimatainen K."/>
            <person name="Lipzen A."/>
            <person name="Lukacs Z."/>
            <person name="Mihaltcheva S."/>
            <person name="Morgado L.N."/>
            <person name="Niskanen T."/>
            <person name="Noordeloos M.E."/>
            <person name="Ohm R.A."/>
            <person name="Ortiz-Santana B."/>
            <person name="Ovrebo C."/>
            <person name="Racz N."/>
            <person name="Riley R."/>
            <person name="Savchenko A."/>
            <person name="Shiryaev A."/>
            <person name="Soop K."/>
            <person name="Spirin V."/>
            <person name="Szebenyi C."/>
            <person name="Tomsovsky M."/>
            <person name="Tulloss R.E."/>
            <person name="Uehling J."/>
            <person name="Grigoriev I.V."/>
            <person name="Vagvolgyi C."/>
            <person name="Papp T."/>
            <person name="Martin F.M."/>
            <person name="Miettinen O."/>
            <person name="Hibbett D.S."/>
            <person name="Nagy L.G."/>
        </authorList>
    </citation>
    <scope>NUCLEOTIDE SEQUENCE [LARGE SCALE GENOMIC DNA]</scope>
    <source>
        <strain evidence="2 3">CBS 121175</strain>
    </source>
</reference>
<feature type="region of interest" description="Disordered" evidence="1">
    <location>
        <begin position="182"/>
        <end position="228"/>
    </location>
</feature>
<name>A0A5C3LFI8_COPMA</name>
<evidence type="ECO:0000313" key="2">
    <source>
        <dbReference type="EMBL" id="TFK30933.1"/>
    </source>
</evidence>
<feature type="region of interest" description="Disordered" evidence="1">
    <location>
        <begin position="432"/>
        <end position="496"/>
    </location>
</feature>
<evidence type="ECO:0000256" key="1">
    <source>
        <dbReference type="SAM" id="MobiDB-lite"/>
    </source>
</evidence>
<dbReference type="OrthoDB" id="3269398at2759"/>
<evidence type="ECO:0000313" key="3">
    <source>
        <dbReference type="Proteomes" id="UP000307440"/>
    </source>
</evidence>
<dbReference type="EMBL" id="ML210146">
    <property type="protein sequence ID" value="TFK30933.1"/>
    <property type="molecule type" value="Genomic_DNA"/>
</dbReference>
<feature type="compositionally biased region" description="Basic and acidic residues" evidence="1">
    <location>
        <begin position="215"/>
        <end position="228"/>
    </location>
</feature>
<organism evidence="2 3">
    <name type="scientific">Coprinopsis marcescibilis</name>
    <name type="common">Agaric fungus</name>
    <name type="synonym">Psathyrella marcescibilis</name>
    <dbReference type="NCBI Taxonomy" id="230819"/>
    <lineage>
        <taxon>Eukaryota</taxon>
        <taxon>Fungi</taxon>
        <taxon>Dikarya</taxon>
        <taxon>Basidiomycota</taxon>
        <taxon>Agaricomycotina</taxon>
        <taxon>Agaricomycetes</taxon>
        <taxon>Agaricomycetidae</taxon>
        <taxon>Agaricales</taxon>
        <taxon>Agaricineae</taxon>
        <taxon>Psathyrellaceae</taxon>
        <taxon>Coprinopsis</taxon>
    </lineage>
</organism>
<feature type="compositionally biased region" description="Basic and acidic residues" evidence="1">
    <location>
        <begin position="182"/>
        <end position="202"/>
    </location>
</feature>
<sequence>MNPQYDCEYFRIPTSSSSFYALATLNPPSPTPPLVSSISSIALEDLPIFLVDSVRPDSYQFPEYPTSLSEDNAACDEPASANSLTSFVSVGSFGTFGPKVSPLPVGNFEDDLEVYSRLTHKYSLSSLLEAIPEDSAFPESPLIIQDNIAFKDFAHSKHIRAVKEFNTKACSDLAVELSVPTRDHLGNPTKRETSKYRGDQTQDSHLSGFGNRGPNRKDVAKANKDSARHDQTQTVDFVWLHGVSIDLLIDQEGFRSVVPSFRYSGANQYGPGDGSGCTVTFRPVAKHAFYFHYNPFDASPILRRLTIHGEETRDYISKQAHLSLKSNGIYSVHGAEVSSLSMHPFQLLGQAGDSKLEWEFQYLVGDRMDAHGNLVDGEKKFVPLTFTCSPWLLHPSQGKRINLVHIFKKGVSTKLVAEKSVRPARVGEMVDSEMLKSPLGRNHRRVQSHEVGDPNTFERSNRPQVMSPTDPAHRSRPNHNVSGSLRRRASSAGMAR</sequence>
<accession>A0A5C3LFI8</accession>
<keyword evidence="3" id="KW-1185">Reference proteome</keyword>
<proteinExistence type="predicted"/>
<dbReference type="AlphaFoldDB" id="A0A5C3LFI8"/>